<dbReference type="Gene3D" id="1.10.10.10">
    <property type="entry name" value="Winged helix-like DNA-binding domain superfamily/Winged helix DNA-binding domain"/>
    <property type="match status" value="1"/>
</dbReference>
<keyword evidence="5" id="KW-1185">Reference proteome</keyword>
<dbReference type="SUPFAM" id="SSF46785">
    <property type="entry name" value="Winged helix' DNA-binding domain"/>
    <property type="match status" value="1"/>
</dbReference>
<protein>
    <submittedName>
        <fullName evidence="4">MarR family transcriptional regulator</fullName>
    </submittedName>
</protein>
<evidence type="ECO:0000313" key="4">
    <source>
        <dbReference type="EMBL" id="WXA93323.1"/>
    </source>
</evidence>
<dbReference type="RefSeq" id="WP_394843924.1">
    <property type="nucleotide sequence ID" value="NZ_CP089982.1"/>
</dbReference>
<organism evidence="4 5">
    <name type="scientific">Pendulispora brunnea</name>
    <dbReference type="NCBI Taxonomy" id="2905690"/>
    <lineage>
        <taxon>Bacteria</taxon>
        <taxon>Pseudomonadati</taxon>
        <taxon>Myxococcota</taxon>
        <taxon>Myxococcia</taxon>
        <taxon>Myxococcales</taxon>
        <taxon>Sorangiineae</taxon>
        <taxon>Pendulisporaceae</taxon>
        <taxon>Pendulispora</taxon>
    </lineage>
</organism>
<dbReference type="InterPro" id="IPR036390">
    <property type="entry name" value="WH_DNA-bd_sf"/>
</dbReference>
<evidence type="ECO:0000259" key="3">
    <source>
        <dbReference type="PROSITE" id="PS50995"/>
    </source>
</evidence>
<dbReference type="InterPro" id="IPR000835">
    <property type="entry name" value="HTH_MarR-typ"/>
</dbReference>
<dbReference type="PRINTS" id="PR00598">
    <property type="entry name" value="HTHMARR"/>
</dbReference>
<gene>
    <name evidence="4" type="ORF">LZC95_43580</name>
</gene>
<keyword evidence="2" id="KW-0804">Transcription</keyword>
<dbReference type="InterPro" id="IPR036388">
    <property type="entry name" value="WH-like_DNA-bd_sf"/>
</dbReference>
<keyword evidence="1" id="KW-0805">Transcription regulation</keyword>
<evidence type="ECO:0000256" key="2">
    <source>
        <dbReference type="ARBA" id="ARBA00023163"/>
    </source>
</evidence>
<accession>A0ABZ2K7I6</accession>
<reference evidence="4 5" key="1">
    <citation type="submission" date="2021-12" db="EMBL/GenBank/DDBJ databases">
        <title>Discovery of the Pendulisporaceae a myxobacterial family with distinct sporulation behavior and unique specialized metabolism.</title>
        <authorList>
            <person name="Garcia R."/>
            <person name="Popoff A."/>
            <person name="Bader C.D."/>
            <person name="Loehr J."/>
            <person name="Walesch S."/>
            <person name="Walt C."/>
            <person name="Boldt J."/>
            <person name="Bunk B."/>
            <person name="Haeckl F.J.F.P.J."/>
            <person name="Gunesch A.P."/>
            <person name="Birkelbach J."/>
            <person name="Nuebel U."/>
            <person name="Pietschmann T."/>
            <person name="Bach T."/>
            <person name="Mueller R."/>
        </authorList>
    </citation>
    <scope>NUCLEOTIDE SEQUENCE [LARGE SCALE GENOMIC DNA]</scope>
    <source>
        <strain evidence="4 5">MSr12523</strain>
    </source>
</reference>
<sequence length="152" mass="16504">MGKDSKTSGVHVWLVLMKAHRALARYATKSIVPFGLGISDFAILELLLHKGPQKVNEIGRRIDLTSGSITIAIDRLEARGLVARGLDPADRRSRIVRLTPQGRSHIEEVFAHHEAALEAAASGLTKAERRSIIDLLKKLGTSVDVLAPDGET</sequence>
<proteinExistence type="predicted"/>
<dbReference type="SMART" id="SM00347">
    <property type="entry name" value="HTH_MARR"/>
    <property type="match status" value="1"/>
</dbReference>
<dbReference type="PANTHER" id="PTHR33164">
    <property type="entry name" value="TRANSCRIPTIONAL REGULATOR, MARR FAMILY"/>
    <property type="match status" value="1"/>
</dbReference>
<dbReference type="Proteomes" id="UP001379533">
    <property type="component" value="Chromosome"/>
</dbReference>
<name>A0ABZ2K7I6_9BACT</name>
<dbReference type="Pfam" id="PF01047">
    <property type="entry name" value="MarR"/>
    <property type="match status" value="1"/>
</dbReference>
<dbReference type="PANTHER" id="PTHR33164:SF56">
    <property type="entry name" value="HTH-TYPE TRANSCRIPTIONAL REGULATOR MHQR"/>
    <property type="match status" value="1"/>
</dbReference>
<feature type="domain" description="HTH marR-type" evidence="3">
    <location>
        <begin position="9"/>
        <end position="141"/>
    </location>
</feature>
<dbReference type="PROSITE" id="PS50995">
    <property type="entry name" value="HTH_MARR_2"/>
    <property type="match status" value="1"/>
</dbReference>
<evidence type="ECO:0000313" key="5">
    <source>
        <dbReference type="Proteomes" id="UP001379533"/>
    </source>
</evidence>
<dbReference type="EMBL" id="CP089982">
    <property type="protein sequence ID" value="WXA93323.1"/>
    <property type="molecule type" value="Genomic_DNA"/>
</dbReference>
<dbReference type="InterPro" id="IPR039422">
    <property type="entry name" value="MarR/SlyA-like"/>
</dbReference>
<evidence type="ECO:0000256" key="1">
    <source>
        <dbReference type="ARBA" id="ARBA00023015"/>
    </source>
</evidence>